<evidence type="ECO:0000256" key="8">
    <source>
        <dbReference type="ARBA" id="ARBA00049006"/>
    </source>
</evidence>
<dbReference type="PANTHER" id="PTHR43616">
    <property type="entry name" value="GLYCEROL DEHYDROGENASE"/>
    <property type="match status" value="1"/>
</dbReference>
<dbReference type="PIRSF" id="PIRSF000112">
    <property type="entry name" value="Glycerol_dehydrogenase"/>
    <property type="match status" value="1"/>
</dbReference>
<evidence type="ECO:0000256" key="9">
    <source>
        <dbReference type="PIRSR" id="PIRSR000112-1"/>
    </source>
</evidence>
<proteinExistence type="inferred from homology"/>
<feature type="binding site" evidence="10">
    <location>
        <begin position="114"/>
        <end position="117"/>
    </location>
    <ligand>
        <name>NAD(+)</name>
        <dbReference type="ChEBI" id="CHEBI:57540"/>
    </ligand>
</feature>
<dbReference type="CDD" id="cd08172">
    <property type="entry name" value="GlyDH-like"/>
    <property type="match status" value="1"/>
</dbReference>
<evidence type="ECO:0000256" key="10">
    <source>
        <dbReference type="PIRSR" id="PIRSR000112-3"/>
    </source>
</evidence>
<evidence type="ECO:0000259" key="11">
    <source>
        <dbReference type="Pfam" id="PF00465"/>
    </source>
</evidence>
<dbReference type="PROSITE" id="PS00913">
    <property type="entry name" value="ADH_IRON_1"/>
    <property type="match status" value="1"/>
</dbReference>
<dbReference type="PANTHER" id="PTHR43616:SF5">
    <property type="entry name" value="GLYCEROL DEHYDROGENASE 1"/>
    <property type="match status" value="1"/>
</dbReference>
<dbReference type="Gene3D" id="3.40.50.1970">
    <property type="match status" value="1"/>
</dbReference>
<dbReference type="InterPro" id="IPR018211">
    <property type="entry name" value="ADH_Fe_CS"/>
</dbReference>
<dbReference type="GO" id="GO:0008888">
    <property type="term" value="F:glycerol dehydrogenase (NAD+) activity"/>
    <property type="evidence" value="ECO:0007669"/>
    <property type="project" value="UniProtKB-EC"/>
</dbReference>
<evidence type="ECO:0000256" key="7">
    <source>
        <dbReference type="ARBA" id="ARBA00040132"/>
    </source>
</evidence>
<feature type="domain" description="Alcohol dehydrogenase iron-type/glycerol dehydrogenase GldA" evidence="11">
    <location>
        <begin position="10"/>
        <end position="151"/>
    </location>
</feature>
<reference evidence="12 13" key="1">
    <citation type="journal article" date="2015" name="Genome Announc.">
        <title>Expanding the biotechnology potential of lactobacilli through comparative genomics of 213 strains and associated genera.</title>
        <authorList>
            <person name="Sun Z."/>
            <person name="Harris H.M."/>
            <person name="McCann A."/>
            <person name="Guo C."/>
            <person name="Argimon S."/>
            <person name="Zhang W."/>
            <person name="Yang X."/>
            <person name="Jeffery I.B."/>
            <person name="Cooney J.C."/>
            <person name="Kagawa T.F."/>
            <person name="Liu W."/>
            <person name="Song Y."/>
            <person name="Salvetti E."/>
            <person name="Wrobel A."/>
            <person name="Rasinkangas P."/>
            <person name="Parkhill J."/>
            <person name="Rea M.C."/>
            <person name="O'Sullivan O."/>
            <person name="Ritari J."/>
            <person name="Douillard F.P."/>
            <person name="Paul Ross R."/>
            <person name="Yang R."/>
            <person name="Briner A.E."/>
            <person name="Felis G.E."/>
            <person name="de Vos W.M."/>
            <person name="Barrangou R."/>
            <person name="Klaenhammer T.R."/>
            <person name="Caufield P.W."/>
            <person name="Cui Y."/>
            <person name="Zhang H."/>
            <person name="O'Toole P.W."/>
        </authorList>
    </citation>
    <scope>NUCLEOTIDE SEQUENCE [LARGE SCALE GENOMIC DNA]</scope>
    <source>
        <strain evidence="12 13">DSM 16045</strain>
    </source>
</reference>
<evidence type="ECO:0000313" key="13">
    <source>
        <dbReference type="Proteomes" id="UP000051739"/>
    </source>
</evidence>
<keyword evidence="13" id="KW-1185">Reference proteome</keyword>
<dbReference type="EC" id="1.1.1.6" evidence="6"/>
<dbReference type="InterPro" id="IPR001670">
    <property type="entry name" value="ADH_Fe/GldA"/>
</dbReference>
<keyword evidence="3" id="KW-0560">Oxidoreductase</keyword>
<name>A0A0R1V8T0_9LACO</name>
<protein>
    <recommendedName>
        <fullName evidence="7">Glycerol dehydrogenase</fullName>
        <ecNumber evidence="6">1.1.1.6</ecNumber>
    </recommendedName>
</protein>
<feature type="binding site" evidence="10">
    <location>
        <position position="129"/>
    </location>
    <ligand>
        <name>NAD(+)</name>
        <dbReference type="ChEBI" id="CHEBI:57540"/>
    </ligand>
</feature>
<evidence type="ECO:0000256" key="3">
    <source>
        <dbReference type="ARBA" id="ARBA00023002"/>
    </source>
</evidence>
<feature type="binding site" evidence="9">
    <location>
        <position position="265"/>
    </location>
    <ligand>
        <name>glycerol</name>
        <dbReference type="ChEBI" id="CHEBI:17754"/>
    </ligand>
</feature>
<accession>A0A0R1V8T0</accession>
<comment type="caution">
    <text evidence="12">The sequence shown here is derived from an EMBL/GenBank/DDBJ whole genome shotgun (WGS) entry which is preliminary data.</text>
</comment>
<keyword evidence="4 10" id="KW-0520">NAD</keyword>
<dbReference type="EMBL" id="AZFN01000035">
    <property type="protein sequence ID" value="KRM00363.1"/>
    <property type="molecule type" value="Genomic_DNA"/>
</dbReference>
<keyword evidence="2 9" id="KW-0479">Metal-binding</keyword>
<comment type="catalytic activity">
    <reaction evidence="8">
        <text>glycerol + NAD(+) = dihydroxyacetone + NADH + H(+)</text>
        <dbReference type="Rhea" id="RHEA:13769"/>
        <dbReference type="ChEBI" id="CHEBI:15378"/>
        <dbReference type="ChEBI" id="CHEBI:16016"/>
        <dbReference type="ChEBI" id="CHEBI:17754"/>
        <dbReference type="ChEBI" id="CHEBI:57540"/>
        <dbReference type="ChEBI" id="CHEBI:57945"/>
        <dbReference type="EC" id="1.1.1.6"/>
    </reaction>
</comment>
<gene>
    <name evidence="12" type="ORF">FC60_GL001237</name>
</gene>
<evidence type="ECO:0000256" key="1">
    <source>
        <dbReference type="ARBA" id="ARBA00007358"/>
    </source>
</evidence>
<sequence length="347" mass="39022">MAERTIRLSPGEYVNEPGILKHLPDYLSQHKLSHPVIITDETVKKVIPPYLPDGFLDQYPLMLFHGNCTYEEADRLADLCQPYDGIIAFGGGQLLDNVKLVADKLNIKLFNIPTVPSNCAALTTKSIVYAEGDHEMVANHRTGITISVVLVEPELLRVAPQHYILSGIGDTIAKYYEIRRRLPKDNLPLVTQQVARNFIEVCHREMLHVKNVATLSEIELKNLWDTIFLIAASVDNFADDDGRSLAAHTFYKAYVKIKDHPDWTHGEIVALGNLFQVTLEGNDKLATEIRQFYPTIGLPVKLADLDITEAEIHPIAEYICLKKNTRMQSVFPDVQVTAVEAALRKMI</sequence>
<keyword evidence="9" id="KW-0862">Zinc</keyword>
<dbReference type="Gene3D" id="1.20.1090.10">
    <property type="entry name" value="Dehydroquinate synthase-like - alpha domain"/>
    <property type="match status" value="1"/>
</dbReference>
<dbReference type="Pfam" id="PF00465">
    <property type="entry name" value="Fe-ADH"/>
    <property type="match status" value="1"/>
</dbReference>
<dbReference type="Proteomes" id="UP000051739">
    <property type="component" value="Unassembled WGS sequence"/>
</dbReference>
<comment type="pathway">
    <text evidence="5">Polyol metabolism; glycerol fermentation; glycerone phosphate from glycerol (oxidative route): step 1/2.</text>
</comment>
<feature type="binding site" evidence="9">
    <location>
        <position position="170"/>
    </location>
    <ligand>
        <name>glycerol</name>
        <dbReference type="ChEBI" id="CHEBI:17754"/>
    </ligand>
</feature>
<dbReference type="AlphaFoldDB" id="A0A0R1V8T0"/>
<feature type="binding site" evidence="10">
    <location>
        <position position="123"/>
    </location>
    <ligand>
        <name>NAD(+)</name>
        <dbReference type="ChEBI" id="CHEBI:57540"/>
    </ligand>
</feature>
<dbReference type="InterPro" id="IPR016205">
    <property type="entry name" value="Glycerol_DH"/>
</dbReference>
<evidence type="ECO:0000256" key="2">
    <source>
        <dbReference type="ARBA" id="ARBA00022723"/>
    </source>
</evidence>
<comment type="similarity">
    <text evidence="1">Belongs to the iron-containing alcohol dehydrogenase family.</text>
</comment>
<feature type="binding site" evidence="9">
    <location>
        <position position="248"/>
    </location>
    <ligand>
        <name>glycerol</name>
        <dbReference type="ChEBI" id="CHEBI:17754"/>
    </ligand>
</feature>
<dbReference type="GO" id="GO:0046872">
    <property type="term" value="F:metal ion binding"/>
    <property type="evidence" value="ECO:0007669"/>
    <property type="project" value="UniProtKB-KW"/>
</dbReference>
<comment type="cofactor">
    <cofactor evidence="9">
        <name>Zn(2+)</name>
        <dbReference type="ChEBI" id="CHEBI:29105"/>
    </cofactor>
    <text evidence="9">Binds 1 zinc ion per subunit.</text>
</comment>
<evidence type="ECO:0000256" key="4">
    <source>
        <dbReference type="ARBA" id="ARBA00023027"/>
    </source>
</evidence>
<organism evidence="12 13">
    <name type="scientific">Limosilactobacillus gastricus DSM 16045</name>
    <dbReference type="NCBI Taxonomy" id="1423749"/>
    <lineage>
        <taxon>Bacteria</taxon>
        <taxon>Bacillati</taxon>
        <taxon>Bacillota</taxon>
        <taxon>Bacilli</taxon>
        <taxon>Lactobacillales</taxon>
        <taxon>Lactobacillaceae</taxon>
        <taxon>Limosilactobacillus</taxon>
    </lineage>
</organism>
<dbReference type="PATRIC" id="fig|1423749.3.peg.1266"/>
<dbReference type="SUPFAM" id="SSF56796">
    <property type="entry name" value="Dehydroquinate synthase-like"/>
    <property type="match status" value="1"/>
</dbReference>
<evidence type="ECO:0000256" key="6">
    <source>
        <dbReference type="ARBA" id="ARBA00039147"/>
    </source>
</evidence>
<dbReference type="RefSeq" id="WP_056938008.1">
    <property type="nucleotide sequence ID" value="NZ_AZFN01000035.1"/>
</dbReference>
<feature type="binding site" evidence="10">
    <location>
        <begin position="92"/>
        <end position="96"/>
    </location>
    <ligand>
        <name>NAD(+)</name>
        <dbReference type="ChEBI" id="CHEBI:57540"/>
    </ligand>
</feature>
<evidence type="ECO:0000313" key="12">
    <source>
        <dbReference type="EMBL" id="KRM00363.1"/>
    </source>
</evidence>
<evidence type="ECO:0000256" key="5">
    <source>
        <dbReference type="ARBA" id="ARBA00037918"/>
    </source>
</evidence>